<gene>
    <name evidence="2" type="ORF">GCM10009802_14700</name>
</gene>
<protein>
    <recommendedName>
        <fullName evidence="4">Transposase</fullName>
    </recommendedName>
</protein>
<name>A0ABN2XQB3_9ACTN</name>
<evidence type="ECO:0000313" key="3">
    <source>
        <dbReference type="Proteomes" id="UP001500443"/>
    </source>
</evidence>
<feature type="compositionally biased region" description="Low complexity" evidence="1">
    <location>
        <begin position="77"/>
        <end position="89"/>
    </location>
</feature>
<accession>A0ABN2XQB3</accession>
<dbReference type="Proteomes" id="UP001500443">
    <property type="component" value="Unassembled WGS sequence"/>
</dbReference>
<dbReference type="EMBL" id="BAAAPF010000025">
    <property type="protein sequence ID" value="GAA2114958.1"/>
    <property type="molecule type" value="Genomic_DNA"/>
</dbReference>
<evidence type="ECO:0000256" key="1">
    <source>
        <dbReference type="SAM" id="MobiDB-lite"/>
    </source>
</evidence>
<evidence type="ECO:0008006" key="4">
    <source>
        <dbReference type="Google" id="ProtNLM"/>
    </source>
</evidence>
<proteinExistence type="predicted"/>
<dbReference type="RefSeq" id="WP_344288990.1">
    <property type="nucleotide sequence ID" value="NZ_BAAAPF010000025.1"/>
</dbReference>
<sequence>MLLSSRTDAYTSHVVLDVRYQPPRHEGGEGSLALTGLRRLFGKAPGCLGVTWDGLFRGVHRAAIADKGHLAINKQQAPSTPAASTPYTTDKCHHDLWTTERGRVTERHITDGGTTTPRPPADP</sequence>
<feature type="region of interest" description="Disordered" evidence="1">
    <location>
        <begin position="75"/>
        <end position="123"/>
    </location>
</feature>
<comment type="caution">
    <text evidence="2">The sequence shown here is derived from an EMBL/GenBank/DDBJ whole genome shotgun (WGS) entry which is preliminary data.</text>
</comment>
<keyword evidence="3" id="KW-1185">Reference proteome</keyword>
<evidence type="ECO:0000313" key="2">
    <source>
        <dbReference type="EMBL" id="GAA2114958.1"/>
    </source>
</evidence>
<organism evidence="2 3">
    <name type="scientific">Streptomyces synnematoformans</name>
    <dbReference type="NCBI Taxonomy" id="415721"/>
    <lineage>
        <taxon>Bacteria</taxon>
        <taxon>Bacillati</taxon>
        <taxon>Actinomycetota</taxon>
        <taxon>Actinomycetes</taxon>
        <taxon>Kitasatosporales</taxon>
        <taxon>Streptomycetaceae</taxon>
        <taxon>Streptomyces</taxon>
    </lineage>
</organism>
<feature type="compositionally biased region" description="Basic and acidic residues" evidence="1">
    <location>
        <begin position="90"/>
        <end position="110"/>
    </location>
</feature>
<reference evidence="2 3" key="1">
    <citation type="journal article" date="2019" name="Int. J. Syst. Evol. Microbiol.">
        <title>The Global Catalogue of Microorganisms (GCM) 10K type strain sequencing project: providing services to taxonomists for standard genome sequencing and annotation.</title>
        <authorList>
            <consortium name="The Broad Institute Genomics Platform"/>
            <consortium name="The Broad Institute Genome Sequencing Center for Infectious Disease"/>
            <person name="Wu L."/>
            <person name="Ma J."/>
        </authorList>
    </citation>
    <scope>NUCLEOTIDE SEQUENCE [LARGE SCALE GENOMIC DNA]</scope>
    <source>
        <strain evidence="2 3">JCM 15481</strain>
    </source>
</reference>